<dbReference type="InterPro" id="IPR003661">
    <property type="entry name" value="HisK_dim/P_dom"/>
</dbReference>
<keyword evidence="5 9" id="KW-0812">Transmembrane</keyword>
<evidence type="ECO:0000313" key="11">
    <source>
        <dbReference type="EMBL" id="AUJ30376.1"/>
    </source>
</evidence>
<evidence type="ECO:0000313" key="12">
    <source>
        <dbReference type="Proteomes" id="UP000314960"/>
    </source>
</evidence>
<dbReference type="RefSeq" id="WP_141054467.1">
    <property type="nucleotide sequence ID" value="NZ_CP018176.1"/>
</dbReference>
<dbReference type="KEGG" id="lhw:BSQ49_09400"/>
<name>A0A3S6QQQ2_9LACO</name>
<evidence type="ECO:0000256" key="7">
    <source>
        <dbReference type="ARBA" id="ARBA00022989"/>
    </source>
</evidence>
<keyword evidence="7 9" id="KW-1133">Transmembrane helix</keyword>
<dbReference type="Gene3D" id="1.10.287.130">
    <property type="match status" value="1"/>
</dbReference>
<keyword evidence="8" id="KW-0902">Two-component regulatory system</keyword>
<dbReference type="PANTHER" id="PTHR45436:SF5">
    <property type="entry name" value="SENSOR HISTIDINE KINASE TRCS"/>
    <property type="match status" value="1"/>
</dbReference>
<dbReference type="Proteomes" id="UP000314960">
    <property type="component" value="Chromosome"/>
</dbReference>
<evidence type="ECO:0000256" key="8">
    <source>
        <dbReference type="ARBA" id="ARBA00023012"/>
    </source>
</evidence>
<feature type="transmembrane region" description="Helical" evidence="9">
    <location>
        <begin position="9"/>
        <end position="34"/>
    </location>
</feature>
<dbReference type="Gene3D" id="3.30.565.10">
    <property type="entry name" value="Histidine kinase-like ATPase, C-terminal domain"/>
    <property type="match status" value="1"/>
</dbReference>
<proteinExistence type="predicted"/>
<dbReference type="SMART" id="SM00388">
    <property type="entry name" value="HisKA"/>
    <property type="match status" value="1"/>
</dbReference>
<comment type="catalytic activity">
    <reaction evidence="1">
        <text>ATP + protein L-histidine = ADP + protein N-phospho-L-histidine.</text>
        <dbReference type="EC" id="2.7.13.3"/>
    </reaction>
</comment>
<dbReference type="SUPFAM" id="SSF55874">
    <property type="entry name" value="ATPase domain of HSP90 chaperone/DNA topoisomerase II/histidine kinase"/>
    <property type="match status" value="1"/>
</dbReference>
<dbReference type="InterPro" id="IPR050428">
    <property type="entry name" value="TCS_sensor_his_kinase"/>
</dbReference>
<dbReference type="InterPro" id="IPR036890">
    <property type="entry name" value="HATPase_C_sf"/>
</dbReference>
<evidence type="ECO:0000256" key="1">
    <source>
        <dbReference type="ARBA" id="ARBA00000085"/>
    </source>
</evidence>
<gene>
    <name evidence="11" type="ORF">BSQ49_09400</name>
</gene>
<dbReference type="EMBL" id="CP018176">
    <property type="protein sequence ID" value="AUJ30376.1"/>
    <property type="molecule type" value="Genomic_DNA"/>
</dbReference>
<dbReference type="Pfam" id="PF00512">
    <property type="entry name" value="HisKA"/>
    <property type="match status" value="1"/>
</dbReference>
<dbReference type="PANTHER" id="PTHR45436">
    <property type="entry name" value="SENSOR HISTIDINE KINASE YKOH"/>
    <property type="match status" value="1"/>
</dbReference>
<dbReference type="GO" id="GO:0000155">
    <property type="term" value="F:phosphorelay sensor kinase activity"/>
    <property type="evidence" value="ECO:0007669"/>
    <property type="project" value="InterPro"/>
</dbReference>
<dbReference type="GO" id="GO:0005886">
    <property type="term" value="C:plasma membrane"/>
    <property type="evidence" value="ECO:0007669"/>
    <property type="project" value="TreeGrafter"/>
</dbReference>
<dbReference type="EC" id="2.7.13.3" evidence="2"/>
<accession>A0A3S6QQQ2</accession>
<dbReference type="PROSITE" id="PS50109">
    <property type="entry name" value="HIS_KIN"/>
    <property type="match status" value="1"/>
</dbReference>
<protein>
    <recommendedName>
        <fullName evidence="2">histidine kinase</fullName>
        <ecNumber evidence="2">2.7.13.3</ecNumber>
    </recommendedName>
</protein>
<evidence type="ECO:0000256" key="3">
    <source>
        <dbReference type="ARBA" id="ARBA00022553"/>
    </source>
</evidence>
<keyword evidence="3" id="KW-0597">Phosphoprotein</keyword>
<dbReference type="InterPro" id="IPR036097">
    <property type="entry name" value="HisK_dim/P_sf"/>
</dbReference>
<feature type="domain" description="Histidine kinase" evidence="10">
    <location>
        <begin position="203"/>
        <end position="415"/>
    </location>
</feature>
<dbReference type="InterPro" id="IPR003594">
    <property type="entry name" value="HATPase_dom"/>
</dbReference>
<dbReference type="CDD" id="cd00082">
    <property type="entry name" value="HisKA"/>
    <property type="match status" value="1"/>
</dbReference>
<dbReference type="SMART" id="SM00387">
    <property type="entry name" value="HATPase_c"/>
    <property type="match status" value="1"/>
</dbReference>
<dbReference type="Pfam" id="PF02518">
    <property type="entry name" value="HATPase_c"/>
    <property type="match status" value="1"/>
</dbReference>
<keyword evidence="6 11" id="KW-0418">Kinase</keyword>
<organism evidence="11 12">
    <name type="scientific">Liquorilactobacillus hordei</name>
    <dbReference type="NCBI Taxonomy" id="468911"/>
    <lineage>
        <taxon>Bacteria</taxon>
        <taxon>Bacillati</taxon>
        <taxon>Bacillota</taxon>
        <taxon>Bacilli</taxon>
        <taxon>Lactobacillales</taxon>
        <taxon>Lactobacillaceae</taxon>
        <taxon>Liquorilactobacillus</taxon>
    </lineage>
</organism>
<reference evidence="11 12" key="1">
    <citation type="submission" date="2016-11" db="EMBL/GenBank/DDBJ databases">
        <title>Interaction between Lactobacillus species and yeast in water kefir.</title>
        <authorList>
            <person name="Behr J."/>
            <person name="Xu D."/>
            <person name="Vogel R.F."/>
        </authorList>
    </citation>
    <scope>NUCLEOTIDE SEQUENCE [LARGE SCALE GENOMIC DNA]</scope>
    <source>
        <strain evidence="11 12">TMW 1.1822</strain>
    </source>
</reference>
<feature type="transmembrane region" description="Helical" evidence="9">
    <location>
        <begin position="160"/>
        <end position="182"/>
    </location>
</feature>
<evidence type="ECO:0000256" key="5">
    <source>
        <dbReference type="ARBA" id="ARBA00022692"/>
    </source>
</evidence>
<sequence length="415" mass="47042">MIQKIRYRFIYMSTIALFIVLVTLIGSIVGVSYYRAKQQINNVLIILLQNNGKINSQINTQNVRKRFGPTFNQESLYQYRYFSVTFNSKGEQIAMDNSHIVSVPSRTISSLGRQVFKSGQKIGSVRSVVSSYAYKSLKKNGKTTIVFLDQSVIMESTNNIMKIGLILGMTSLVLFTLILIAVSRRVIRPIVLADKRQREFVTNAGHELKTPLSIIKANNELQEMITGKTEWTTSNDQQVNRLTRLINNLISLARMEEEQQLNLSVIEASEILERATNSFKSVITQENKKLSVNISSDIRVFAEENGFLELCNILLDNANKYCDDGGTVSVTWVPDKKLKKVTLMVGNTYAKGKNSDYNKFFERFYRDDKSRNSAKKGFGIGLSMAARLVDAFNGKIGVSYQKETIYFNVTFKPVR</sequence>
<dbReference type="SUPFAM" id="SSF47384">
    <property type="entry name" value="Homodimeric domain of signal transducing histidine kinase"/>
    <property type="match status" value="1"/>
</dbReference>
<evidence type="ECO:0000259" key="10">
    <source>
        <dbReference type="PROSITE" id="PS50109"/>
    </source>
</evidence>
<evidence type="ECO:0000256" key="4">
    <source>
        <dbReference type="ARBA" id="ARBA00022679"/>
    </source>
</evidence>
<dbReference type="InterPro" id="IPR005467">
    <property type="entry name" value="His_kinase_dom"/>
</dbReference>
<evidence type="ECO:0000256" key="9">
    <source>
        <dbReference type="SAM" id="Phobius"/>
    </source>
</evidence>
<evidence type="ECO:0000256" key="2">
    <source>
        <dbReference type="ARBA" id="ARBA00012438"/>
    </source>
</evidence>
<keyword evidence="4" id="KW-0808">Transferase</keyword>
<keyword evidence="9" id="KW-0472">Membrane</keyword>
<evidence type="ECO:0000256" key="6">
    <source>
        <dbReference type="ARBA" id="ARBA00022777"/>
    </source>
</evidence>
<dbReference type="AlphaFoldDB" id="A0A3S6QQQ2"/>